<gene>
    <name evidence="3" type="ORF">RF007C_01535</name>
</gene>
<dbReference type="Gene3D" id="1.10.3210.10">
    <property type="entry name" value="Hypothetical protein af1432"/>
    <property type="match status" value="1"/>
</dbReference>
<dbReference type="SMART" id="SM00471">
    <property type="entry name" value="HDc"/>
    <property type="match status" value="1"/>
</dbReference>
<evidence type="ECO:0000313" key="3">
    <source>
        <dbReference type="EMBL" id="EWM54454.1"/>
    </source>
</evidence>
<dbReference type="PATRIC" id="fig|1341157.4.peg.826"/>
<organism evidence="3 4">
    <name type="scientific">Ruminococcus flavefaciens 007c</name>
    <dbReference type="NCBI Taxonomy" id="1341157"/>
    <lineage>
        <taxon>Bacteria</taxon>
        <taxon>Bacillati</taxon>
        <taxon>Bacillota</taxon>
        <taxon>Clostridia</taxon>
        <taxon>Eubacteriales</taxon>
        <taxon>Oscillospiraceae</taxon>
        <taxon>Ruminococcus</taxon>
    </lineage>
</organism>
<keyword evidence="4" id="KW-1185">Reference proteome</keyword>
<proteinExistence type="predicted"/>
<dbReference type="eggNOG" id="COG2206">
    <property type="taxonomic scope" value="Bacteria"/>
</dbReference>
<dbReference type="Proteomes" id="UP000019365">
    <property type="component" value="Unassembled WGS sequence"/>
</dbReference>
<evidence type="ECO:0000256" key="1">
    <source>
        <dbReference type="SAM" id="Phobius"/>
    </source>
</evidence>
<dbReference type="InterPro" id="IPR037522">
    <property type="entry name" value="HD_GYP_dom"/>
</dbReference>
<evidence type="ECO:0000313" key="4">
    <source>
        <dbReference type="Proteomes" id="UP000019365"/>
    </source>
</evidence>
<feature type="domain" description="HD-GYP" evidence="2">
    <location>
        <begin position="47"/>
        <end position="244"/>
    </location>
</feature>
<feature type="transmembrane region" description="Helical" evidence="1">
    <location>
        <begin position="20"/>
        <end position="44"/>
    </location>
</feature>
<evidence type="ECO:0000259" key="2">
    <source>
        <dbReference type="PROSITE" id="PS51832"/>
    </source>
</evidence>
<keyword evidence="1" id="KW-0472">Membrane</keyword>
<dbReference type="PANTHER" id="PTHR43155">
    <property type="entry name" value="CYCLIC DI-GMP PHOSPHODIESTERASE PA4108-RELATED"/>
    <property type="match status" value="1"/>
</dbReference>
<dbReference type="PROSITE" id="PS51832">
    <property type="entry name" value="HD_GYP"/>
    <property type="match status" value="1"/>
</dbReference>
<keyword evidence="1" id="KW-1133">Transmembrane helix</keyword>
<dbReference type="CDD" id="cd00077">
    <property type="entry name" value="HDc"/>
    <property type="match status" value="1"/>
</dbReference>
<keyword evidence="1" id="KW-0812">Transmembrane</keyword>
<protein>
    <recommendedName>
        <fullName evidence="2">HD-GYP domain-containing protein</fullName>
    </recommendedName>
</protein>
<dbReference type="InterPro" id="IPR003607">
    <property type="entry name" value="HD/PDEase_dom"/>
</dbReference>
<comment type="caution">
    <text evidence="3">The sequence shown here is derived from an EMBL/GenBank/DDBJ whole genome shotgun (WGS) entry which is preliminary data.</text>
</comment>
<sequence>MLIFFLLGYLTVTFSGKADIIIAGILCGGSIFVAIMLTITFMLMKRTKERSIDIAEVLIGVIDARDPNLNGHSRHVQNLTMLLYEYIPVSKKKLINRVSLEYAALMHDVGKLGIPESILNKPSKLTDEEWTIMRQHPDIGIKLLEPLRSFEHVFPWILYHHEHIDGTGYHNIKGWRIPYASRIIAVADTYSAITMKRSYKAPRSHEEALSIMRSVAGSQLDEELVNIFCSIPKERIIACQPEKIEFHIEETPVSETSA</sequence>
<dbReference type="EMBL" id="ATAX01000015">
    <property type="protein sequence ID" value="EWM54454.1"/>
    <property type="molecule type" value="Genomic_DNA"/>
</dbReference>
<accession>W7USP3</accession>
<name>W7USP3_RUMFL</name>
<dbReference type="Pfam" id="PF13487">
    <property type="entry name" value="HD_5"/>
    <property type="match status" value="1"/>
</dbReference>
<dbReference type="AlphaFoldDB" id="W7USP3"/>
<dbReference type="PANTHER" id="PTHR43155:SF2">
    <property type="entry name" value="CYCLIC DI-GMP PHOSPHODIESTERASE PA4108"/>
    <property type="match status" value="1"/>
</dbReference>
<dbReference type="SUPFAM" id="SSF109604">
    <property type="entry name" value="HD-domain/PDEase-like"/>
    <property type="match status" value="1"/>
</dbReference>
<reference evidence="3 4" key="1">
    <citation type="journal article" date="2014" name="PLoS ONE">
        <title>Rumen cellulosomics: divergent fiber-degrading strategies revealed by comparative genome-wide analysis of six ruminococcal strains.</title>
        <authorList>
            <person name="Dassa B."/>
            <person name="Borovok I."/>
            <person name="Ruimy-Israeli V."/>
            <person name="Lamed R."/>
            <person name="Flint H.J."/>
            <person name="Duncan S.H."/>
            <person name="Henrissat B."/>
            <person name="Coutinho P."/>
            <person name="Morrison M."/>
            <person name="Mosoni P."/>
            <person name="Yeoman C.J."/>
            <person name="White B.A."/>
            <person name="Bayer E.A."/>
        </authorList>
    </citation>
    <scope>NUCLEOTIDE SEQUENCE [LARGE SCALE GENOMIC DNA]</scope>
    <source>
        <strain evidence="3 4">007c</strain>
    </source>
</reference>
<dbReference type="RefSeq" id="WP_037297488.1">
    <property type="nucleotide sequence ID" value="NZ_ATAX01000015.1"/>
</dbReference>
<dbReference type="OrthoDB" id="9804747at2"/>